<evidence type="ECO:0000313" key="2">
    <source>
        <dbReference type="Proteomes" id="UP000219020"/>
    </source>
</evidence>
<dbReference type="EMBL" id="NBYY01000002">
    <property type="protein sequence ID" value="PCS24203.1"/>
    <property type="molecule type" value="Genomic_DNA"/>
</dbReference>
<gene>
    <name evidence="1" type="ORF">BTN49_0021</name>
</gene>
<sequence length="44" mass="5221">MRFYLYCLIHYDERYSKSVLMDPIDTKACYHVLKNKGITPSIPP</sequence>
<organism evidence="1 2">
    <name type="scientific">Candidatus Enterovibrio escicola</name>
    <dbReference type="NCBI Taxonomy" id="1927127"/>
    <lineage>
        <taxon>Bacteria</taxon>
        <taxon>Pseudomonadati</taxon>
        <taxon>Pseudomonadota</taxon>
        <taxon>Gammaproteobacteria</taxon>
        <taxon>Vibrionales</taxon>
        <taxon>Vibrionaceae</taxon>
        <taxon>Enterovibrio</taxon>
    </lineage>
</organism>
<reference evidence="2" key="1">
    <citation type="submission" date="2017-04" db="EMBL/GenBank/DDBJ databases">
        <title>Genome evolution of the luminous symbionts of deep sea anglerfish.</title>
        <authorList>
            <person name="Hendry T.A."/>
        </authorList>
    </citation>
    <scope>NUCLEOTIDE SEQUENCE [LARGE SCALE GENOMIC DNA]</scope>
</reference>
<dbReference type="Proteomes" id="UP000219020">
    <property type="component" value="Unassembled WGS sequence"/>
</dbReference>
<keyword evidence="2" id="KW-1185">Reference proteome</keyword>
<dbReference type="AlphaFoldDB" id="A0A2A5T7P8"/>
<protein>
    <submittedName>
        <fullName evidence="1">Mobile element protein</fullName>
    </submittedName>
</protein>
<comment type="caution">
    <text evidence="1">The sequence shown here is derived from an EMBL/GenBank/DDBJ whole genome shotgun (WGS) entry which is preliminary data.</text>
</comment>
<name>A0A2A5T7P8_9GAMM</name>
<accession>A0A2A5T7P8</accession>
<evidence type="ECO:0000313" key="1">
    <source>
        <dbReference type="EMBL" id="PCS24203.1"/>
    </source>
</evidence>
<proteinExistence type="predicted"/>